<dbReference type="Proteomes" id="UP000298517">
    <property type="component" value="Unassembled WGS sequence"/>
</dbReference>
<dbReference type="OrthoDB" id="2518538at2"/>
<accession>A0A4Y8AVZ3</accession>
<dbReference type="AlphaFoldDB" id="A0A4Y8AVZ3"/>
<comment type="caution">
    <text evidence="1">The sequence shown here is derived from an EMBL/GenBank/DDBJ whole genome shotgun (WGS) entry which is preliminary data.</text>
</comment>
<evidence type="ECO:0000313" key="1">
    <source>
        <dbReference type="EMBL" id="TEW75552.1"/>
    </source>
</evidence>
<sequence length="493" mass="56051">MRIPKLILGVLSGLLISSFNPQLNVYEEVLDIENISKPQTDWEGIIFSSYDRNGGNNDGFAGTYSKLRLENGNSVLAETTGAGYVSRIWFTHSEHKKDGLLELKGEHIKIYIDDKITPAIDIPLEQTFEGTEPGFPLGLVVKGLGGWYYNVPIPFANYCRIEVEGDGVKFYQVNFQKYTGDKIVQSYRSREVKKTKQLLEILGENLLNGFEKKSDSTNEILMNIPAEGKEVLEIENEIGQINRLSIETAPDNLESLLKSQLKIYWDDQKQPSINVPVHMFFTISNEENLQHSLYAGYKDGKLFNKLPMPFSKKARIEIVAADKDLKLKVSYSISKQTYATENYLTTFYNEELPANNTDKPFLWLDAKGEGQYIGTFLMTEAKTHGEEYLPVWLEGDEVFVCDGEMRIHGTGTEDYFNCGWYGVVGRLNKSGSFPLHGFPEYEMNEIGKASAYRWHLLDPIPFKDTIQVTVEHGTNNTIEANYKSVAFYYLKKN</sequence>
<dbReference type="Gene3D" id="2.60.120.1390">
    <property type="match status" value="2"/>
</dbReference>
<keyword evidence="2" id="KW-1185">Reference proteome</keyword>
<dbReference type="EMBL" id="SNQI01000002">
    <property type="protein sequence ID" value="TEW75552.1"/>
    <property type="molecule type" value="Genomic_DNA"/>
</dbReference>
<dbReference type="Pfam" id="PF11175">
    <property type="entry name" value="DUF2961"/>
    <property type="match status" value="1"/>
</dbReference>
<evidence type="ECO:0000313" key="2">
    <source>
        <dbReference type="Proteomes" id="UP000298517"/>
    </source>
</evidence>
<dbReference type="InterPro" id="IPR021345">
    <property type="entry name" value="DUF2961"/>
</dbReference>
<dbReference type="RefSeq" id="WP_134247921.1">
    <property type="nucleotide sequence ID" value="NZ_SNQI01000002.1"/>
</dbReference>
<organism evidence="1 2">
    <name type="scientific">Gramella jeungdoensis</name>
    <dbReference type="NCBI Taxonomy" id="708091"/>
    <lineage>
        <taxon>Bacteria</taxon>
        <taxon>Pseudomonadati</taxon>
        <taxon>Bacteroidota</taxon>
        <taxon>Flavobacteriia</taxon>
        <taxon>Flavobacteriales</taxon>
        <taxon>Flavobacteriaceae</taxon>
        <taxon>Christiangramia</taxon>
    </lineage>
</organism>
<name>A0A4Y8AVZ3_9FLAO</name>
<protein>
    <submittedName>
        <fullName evidence="1">DUF2961 domain-containing protein</fullName>
    </submittedName>
</protein>
<proteinExistence type="predicted"/>
<reference evidence="1 2" key="1">
    <citation type="journal article" date="2011" name="J. Microbiol.">
        <title>Gramella jeungdoensis sp. nov., isolated from a solar saltern in Korea.</title>
        <authorList>
            <person name="Joung Y."/>
            <person name="Kim H."/>
            <person name="Jang T."/>
            <person name="Ahn T.S."/>
            <person name="Joh K."/>
        </authorList>
    </citation>
    <scope>NUCLEOTIDE SEQUENCE [LARGE SCALE GENOMIC DNA]</scope>
    <source>
        <strain evidence="1 2">KCTC 23123</strain>
    </source>
</reference>
<gene>
    <name evidence="1" type="ORF">E2488_08575</name>
</gene>